<gene>
    <name evidence="1" type="ORF">SNR37_000647</name>
</gene>
<protein>
    <submittedName>
        <fullName evidence="1">Uncharacterized protein</fullName>
    </submittedName>
</protein>
<dbReference type="Proteomes" id="UP001310248">
    <property type="component" value="Unassembled WGS sequence"/>
</dbReference>
<evidence type="ECO:0000313" key="2">
    <source>
        <dbReference type="Proteomes" id="UP001310248"/>
    </source>
</evidence>
<reference evidence="2" key="1">
    <citation type="submission" date="2023-07" db="EMBL/GenBank/DDBJ databases">
        <title>Draft genome sequence of Agarivorans aestuarii strain ZMCS4, a CAZymes producing bacteria isolated from the marine brown algae Clodostephus spongiosus.</title>
        <authorList>
            <person name="Lorente B."/>
            <person name="Cabral C."/>
            <person name="Frias J."/>
            <person name="Faria J."/>
            <person name="Toubarro D."/>
        </authorList>
    </citation>
    <scope>NUCLEOTIDE SEQUENCE [LARGE SCALE GENOMIC DNA]</scope>
    <source>
        <strain evidence="2">ZMCS4</strain>
    </source>
</reference>
<comment type="caution">
    <text evidence="1">The sequence shown here is derived from an EMBL/GenBank/DDBJ whole genome shotgun (WGS) entry which is preliminary data.</text>
</comment>
<dbReference type="EMBL" id="JAYDYW010000012">
    <property type="protein sequence ID" value="MEE1675322.1"/>
    <property type="molecule type" value="Genomic_DNA"/>
</dbReference>
<accession>A0ABU7G7F1</accession>
<name>A0ABU7G7F1_9ALTE</name>
<reference evidence="1 2" key="2">
    <citation type="submission" date="2023-12" db="EMBL/GenBank/DDBJ databases">
        <authorList>
            <consortium name="Cladostephus spongiosus"/>
            <person name="Lorente B."/>
            <person name="Cabral C."/>
            <person name="Frias J."/>
            <person name="Faria J."/>
            <person name="Toubarro D."/>
        </authorList>
    </citation>
    <scope>NUCLEOTIDE SEQUENCE [LARGE SCALE GENOMIC DNA]</scope>
    <source>
        <strain evidence="1 2">ZMCS4</strain>
    </source>
</reference>
<evidence type="ECO:0000313" key="1">
    <source>
        <dbReference type="EMBL" id="MEE1675322.1"/>
    </source>
</evidence>
<organism evidence="1 2">
    <name type="scientific">Agarivorans aestuarii</name>
    <dbReference type="NCBI Taxonomy" id="1563703"/>
    <lineage>
        <taxon>Bacteria</taxon>
        <taxon>Pseudomonadati</taxon>
        <taxon>Pseudomonadota</taxon>
        <taxon>Gammaproteobacteria</taxon>
        <taxon>Alteromonadales</taxon>
        <taxon>Alteromonadaceae</taxon>
        <taxon>Agarivorans</taxon>
    </lineage>
</organism>
<sequence>MLSIYLVLLVLFSLALIPIPSIVSSHRRTDNQQQLEHTQLLQSLNHMTRRHWRMQAQKLSDPLFSPAELDSTKEQIEEIMVLLQAQNNYRYCAKVEQIILHWQALAHCQHLSQLRHHHQQILQLIQQATCDSFKQNTQKGTVFALTPYK</sequence>
<proteinExistence type="predicted"/>
<dbReference type="RefSeq" id="WP_329776254.1">
    <property type="nucleotide sequence ID" value="NZ_JAYDYW010000012.1"/>
</dbReference>
<keyword evidence="2" id="KW-1185">Reference proteome</keyword>